<accession>A0A8A1LB88</accession>
<organism evidence="1 2">
    <name type="scientific">Ajellomyces capsulatus (strain H88)</name>
    <name type="common">Darling's disease fungus</name>
    <name type="synonym">Histoplasma capsulatum</name>
    <dbReference type="NCBI Taxonomy" id="544711"/>
    <lineage>
        <taxon>Eukaryota</taxon>
        <taxon>Fungi</taxon>
        <taxon>Dikarya</taxon>
        <taxon>Ascomycota</taxon>
        <taxon>Pezizomycotina</taxon>
        <taxon>Eurotiomycetes</taxon>
        <taxon>Eurotiomycetidae</taxon>
        <taxon>Onygenales</taxon>
        <taxon>Ajellomycetaceae</taxon>
        <taxon>Histoplasma</taxon>
    </lineage>
</organism>
<sequence>MQPIVTSPLAEKIEYTDARKISLSKVEVLWQRGLNRPFPHGQMALFFKDSSEVAKIDTPRAVFAEESLLVAVEIRSKSCFGKRRQFGYSG</sequence>
<reference evidence="1" key="1">
    <citation type="submission" date="2021-01" db="EMBL/GenBank/DDBJ databases">
        <title>Chromosome-level genome assembly of a human fungal pathogen reveals clustering of transcriptionally co-regulated genes.</title>
        <authorList>
            <person name="Voorhies M."/>
            <person name="Cohen S."/>
            <person name="Shea T.P."/>
            <person name="Petrus S."/>
            <person name="Munoz J.F."/>
            <person name="Poplawski S."/>
            <person name="Goldman W.E."/>
            <person name="Michael T."/>
            <person name="Cuomo C.A."/>
            <person name="Sil A."/>
            <person name="Beyhan S."/>
        </authorList>
    </citation>
    <scope>NUCLEOTIDE SEQUENCE</scope>
    <source>
        <strain evidence="1">H88</strain>
    </source>
</reference>
<name>A0A8A1LB88_AJEC8</name>
<dbReference type="EMBL" id="CP069103">
    <property type="protein sequence ID" value="QSS51329.1"/>
    <property type="molecule type" value="Genomic_DNA"/>
</dbReference>
<dbReference type="Proteomes" id="UP000663419">
    <property type="component" value="Chromosome 2"/>
</dbReference>
<dbReference type="VEuPathDB" id="FungiDB:I7I53_06625"/>
<gene>
    <name evidence="1" type="ORF">I7I53_06625</name>
</gene>
<proteinExistence type="predicted"/>
<evidence type="ECO:0000313" key="1">
    <source>
        <dbReference type="EMBL" id="QSS51329.1"/>
    </source>
</evidence>
<dbReference type="AlphaFoldDB" id="A0A8A1LB88"/>
<protein>
    <submittedName>
        <fullName evidence="1">Uncharacterized protein</fullName>
    </submittedName>
</protein>
<evidence type="ECO:0000313" key="2">
    <source>
        <dbReference type="Proteomes" id="UP000663419"/>
    </source>
</evidence>